<sequence>MLFIRKEMAQVTSESDQKERAAMTLNRRDAMQVSLWALMCLALPVRAQDLVALPNVATLEELIYSFAGDAPPEKGGVSIGMEAIAEDGYRVPVTIDAPSAEEVMLIAPGNPVLPVLRARFGPLAGAQSIATRMRLGQSQEVFALARLPGGGVNRGAQAVSVIVGGCS</sequence>
<protein>
    <submittedName>
        <fullName evidence="2">Sulfur oxidation protein SoxY</fullName>
    </submittedName>
</protein>
<feature type="domain" description="Ig-like SoxY" evidence="1">
    <location>
        <begin position="66"/>
        <end position="166"/>
    </location>
</feature>
<dbReference type="Proteomes" id="UP000193778">
    <property type="component" value="Unassembled WGS sequence"/>
</dbReference>
<evidence type="ECO:0000313" key="3">
    <source>
        <dbReference type="Proteomes" id="UP000193778"/>
    </source>
</evidence>
<dbReference type="Gene3D" id="2.60.40.2470">
    <property type="entry name" value="SoxY domain"/>
    <property type="match status" value="1"/>
</dbReference>
<keyword evidence="3" id="KW-1185">Reference proteome</keyword>
<proteinExistence type="predicted"/>
<evidence type="ECO:0000313" key="2">
    <source>
        <dbReference type="EMBL" id="SLN69337.1"/>
    </source>
</evidence>
<name>A0A1X7A3D6_9RHOB</name>
<dbReference type="InterPro" id="IPR038162">
    <property type="entry name" value="SoxY_sf"/>
</dbReference>
<gene>
    <name evidence="2" type="ORF">RUM8411_03527</name>
</gene>
<organism evidence="2 3">
    <name type="scientific">Ruegeria meonggei</name>
    <dbReference type="NCBI Taxonomy" id="1446476"/>
    <lineage>
        <taxon>Bacteria</taxon>
        <taxon>Pseudomonadati</taxon>
        <taxon>Pseudomonadota</taxon>
        <taxon>Alphaproteobacteria</taxon>
        <taxon>Rhodobacterales</taxon>
        <taxon>Roseobacteraceae</taxon>
        <taxon>Ruegeria</taxon>
    </lineage>
</organism>
<dbReference type="InterPro" id="IPR032711">
    <property type="entry name" value="SoxY"/>
</dbReference>
<reference evidence="3" key="1">
    <citation type="submission" date="2017-03" db="EMBL/GenBank/DDBJ databases">
        <authorList>
            <person name="Rodrigo-Torres L."/>
            <person name="Arahal R.D."/>
            <person name="Lucena T."/>
        </authorList>
    </citation>
    <scope>NUCLEOTIDE SEQUENCE [LARGE SCALE GENOMIC DNA]</scope>
    <source>
        <strain evidence="3">CECT 8411</strain>
    </source>
</reference>
<accession>A0A1X7A3D6</accession>
<evidence type="ECO:0000259" key="1">
    <source>
        <dbReference type="Pfam" id="PF13501"/>
    </source>
</evidence>
<dbReference type="Pfam" id="PF13501">
    <property type="entry name" value="SoxY"/>
    <property type="match status" value="1"/>
</dbReference>
<dbReference type="EMBL" id="FWFP01000011">
    <property type="protein sequence ID" value="SLN69337.1"/>
    <property type="molecule type" value="Genomic_DNA"/>
</dbReference>
<dbReference type="AlphaFoldDB" id="A0A1X7A3D6"/>